<evidence type="ECO:0000313" key="3">
    <source>
        <dbReference type="EMBL" id="CAI9151438.1"/>
    </source>
</evidence>
<keyword evidence="4" id="KW-1185">Reference proteome</keyword>
<proteinExistence type="predicted"/>
<dbReference type="Proteomes" id="UP001176941">
    <property type="component" value="Chromosome 1"/>
</dbReference>
<feature type="compositionally biased region" description="Low complexity" evidence="1">
    <location>
        <begin position="122"/>
        <end position="138"/>
    </location>
</feature>
<dbReference type="InterPro" id="IPR026163">
    <property type="entry name" value="Nckap5l"/>
</dbReference>
<sequence length="334" mass="34816">MPESLENSMPGADRKGGVENRSVKRSLSSSKPHLKPALGMNGAKARSQSCSARSGEEPPTPPTEGLGKVRTQIITNTAERGSSLTRQSSSTEGSPSRTASGPGSDGLPSSGRPLGHPSPRQGSLGSTGSSSSQHGSPSKLPLRIPPKSEEPLTPAGTEEQQAYAQGEGPGATVPEGPGSDHCRCPLTPTDSSGGPQSLGRTPHPSNFTASRTSKLETSGRYPDASATRAGVVSPEAPLSPTIEEKVMLCIQENVEKGQVQTKATSVEARPKPGPSFASWFGFRRSRLPALSSRKMDVSKTKAEKKDAKGLGFGKDMESESLFDASEKPGTYIVN</sequence>
<feature type="region of interest" description="Disordered" evidence="1">
    <location>
        <begin position="291"/>
        <end position="312"/>
    </location>
</feature>
<feature type="domain" description="Nck-associated protein 5 C-terminal" evidence="2">
    <location>
        <begin position="239"/>
        <end position="318"/>
    </location>
</feature>
<reference evidence="3" key="1">
    <citation type="submission" date="2023-04" db="EMBL/GenBank/DDBJ databases">
        <authorList>
            <consortium name="ELIXIR-Norway"/>
        </authorList>
    </citation>
    <scope>NUCLEOTIDE SEQUENCE [LARGE SCALE GENOMIC DNA]</scope>
</reference>
<feature type="compositionally biased region" description="Polar residues" evidence="1">
    <location>
        <begin position="188"/>
        <end position="216"/>
    </location>
</feature>
<evidence type="ECO:0000313" key="4">
    <source>
        <dbReference type="Proteomes" id="UP001176941"/>
    </source>
</evidence>
<feature type="region of interest" description="Disordered" evidence="1">
    <location>
        <begin position="1"/>
        <end position="236"/>
    </location>
</feature>
<dbReference type="PANTHER" id="PTHR21740">
    <property type="entry name" value="NCK-ASSOCIATED PROTEIN 5"/>
    <property type="match status" value="1"/>
</dbReference>
<feature type="compositionally biased region" description="Basic and acidic residues" evidence="1">
    <location>
        <begin position="293"/>
        <end position="308"/>
    </location>
</feature>
<feature type="compositionally biased region" description="Low complexity" evidence="1">
    <location>
        <begin position="100"/>
        <end position="115"/>
    </location>
</feature>
<dbReference type="PANTHER" id="PTHR21740:SF0">
    <property type="entry name" value="NCK-ASSOCIATED PROTEIN 5"/>
    <property type="match status" value="1"/>
</dbReference>
<organism evidence="3 4">
    <name type="scientific">Rangifer tarandus platyrhynchus</name>
    <name type="common">Svalbard reindeer</name>
    <dbReference type="NCBI Taxonomy" id="3082113"/>
    <lineage>
        <taxon>Eukaryota</taxon>
        <taxon>Metazoa</taxon>
        <taxon>Chordata</taxon>
        <taxon>Craniata</taxon>
        <taxon>Vertebrata</taxon>
        <taxon>Euteleostomi</taxon>
        <taxon>Mammalia</taxon>
        <taxon>Eutheria</taxon>
        <taxon>Laurasiatheria</taxon>
        <taxon>Artiodactyla</taxon>
        <taxon>Ruminantia</taxon>
        <taxon>Pecora</taxon>
        <taxon>Cervidae</taxon>
        <taxon>Odocoileinae</taxon>
        <taxon>Rangifer</taxon>
    </lineage>
</organism>
<accession>A0ABN8XR08</accession>
<protein>
    <recommendedName>
        <fullName evidence="2">Nck-associated protein 5 C-terminal domain-containing protein</fullName>
    </recommendedName>
</protein>
<feature type="compositionally biased region" description="Polar residues" evidence="1">
    <location>
        <begin position="72"/>
        <end position="99"/>
    </location>
</feature>
<feature type="compositionally biased region" description="Basic and acidic residues" evidence="1">
    <location>
        <begin position="12"/>
        <end position="22"/>
    </location>
</feature>
<gene>
    <name evidence="3" type="ORF">MRATA1EN1_LOCUS400</name>
</gene>
<evidence type="ECO:0000256" key="1">
    <source>
        <dbReference type="SAM" id="MobiDB-lite"/>
    </source>
</evidence>
<name>A0ABN8XR08_RANTA</name>
<dbReference type="Pfam" id="PF15246">
    <property type="entry name" value="NCKAP5"/>
    <property type="match status" value="1"/>
</dbReference>
<dbReference type="EMBL" id="OX459937">
    <property type="protein sequence ID" value="CAI9151438.1"/>
    <property type="molecule type" value="Genomic_DNA"/>
</dbReference>
<evidence type="ECO:0000259" key="2">
    <source>
        <dbReference type="Pfam" id="PF15246"/>
    </source>
</evidence>
<dbReference type="InterPro" id="IPR032769">
    <property type="entry name" value="NCKAP5_C"/>
</dbReference>